<accession>J9W0Y2</accession>
<keyword evidence="1" id="KW-1133">Transmembrane helix</keyword>
<proteinExistence type="predicted"/>
<keyword evidence="1" id="KW-0472">Membrane</keyword>
<feature type="transmembrane region" description="Helical" evidence="1">
    <location>
        <begin position="42"/>
        <end position="61"/>
    </location>
</feature>
<sequence length="72" mass="7695">MALDMKLISSNIVAVLWAYIFGEIIGYIGSALEVRTWDPSQIGIAAAITAFIAVNGIYLISKDSATSSKSKE</sequence>
<dbReference type="PATRIC" id="fig|1071400.3.peg.1116"/>
<reference evidence="2 3" key="1">
    <citation type="journal article" date="2012" name="J. Biotechnol.">
        <title>Insights into the completely annotated genome of Lactobacillus buchneri CD034, a strain isolated from stable grass silage.</title>
        <authorList>
            <person name="Heinl S."/>
            <person name="Wibberg D."/>
            <person name="Eikmeyer F."/>
            <person name="Szczepanowski R."/>
            <person name="Blom J."/>
            <person name="Linke B."/>
            <person name="Goesmann A."/>
            <person name="Grabherr R."/>
            <person name="Schwab H."/>
            <person name="Puhler A."/>
            <person name="Schluter A."/>
        </authorList>
    </citation>
    <scope>NUCLEOTIDE SEQUENCE [LARGE SCALE GENOMIC DNA]</scope>
    <source>
        <strain evidence="2 3">CD034</strain>
    </source>
</reference>
<keyword evidence="3" id="KW-1185">Reference proteome</keyword>
<organism evidence="2 3">
    <name type="scientific">Lentilactobacillus buchneri subsp. silagei CD034</name>
    <dbReference type="NCBI Taxonomy" id="1071400"/>
    <lineage>
        <taxon>Bacteria</taxon>
        <taxon>Bacillati</taxon>
        <taxon>Bacillota</taxon>
        <taxon>Bacilli</taxon>
        <taxon>Lactobacillales</taxon>
        <taxon>Lactobacillaceae</taxon>
        <taxon>Lentilactobacillus</taxon>
        <taxon>Lentilactobacillus buchneri subsp. silagei</taxon>
    </lineage>
</organism>
<evidence type="ECO:0008006" key="4">
    <source>
        <dbReference type="Google" id="ProtNLM"/>
    </source>
</evidence>
<dbReference type="InterPro" id="IPR021324">
    <property type="entry name" value="DUF2929"/>
</dbReference>
<keyword evidence="1" id="KW-0812">Transmembrane</keyword>
<feature type="transmembrane region" description="Helical" evidence="1">
    <location>
        <begin position="12"/>
        <end position="30"/>
    </location>
</feature>
<evidence type="ECO:0000256" key="1">
    <source>
        <dbReference type="SAM" id="Phobius"/>
    </source>
</evidence>
<dbReference type="KEGG" id="lbn:LBUCD034_1162"/>
<evidence type="ECO:0000313" key="2">
    <source>
        <dbReference type="EMBL" id="AFS00203.1"/>
    </source>
</evidence>
<name>J9W0Y2_LENBU</name>
<dbReference type="Proteomes" id="UP000007332">
    <property type="component" value="Chromosome"/>
</dbReference>
<gene>
    <name evidence="2" type="ORF">LBUCD034_1162</name>
</gene>
<dbReference type="EMBL" id="CP003043">
    <property type="protein sequence ID" value="AFS00203.1"/>
    <property type="molecule type" value="Genomic_DNA"/>
</dbReference>
<dbReference type="AlphaFoldDB" id="J9W0Y2"/>
<dbReference type="eggNOG" id="ENOG502ZXI7">
    <property type="taxonomic scope" value="Bacteria"/>
</dbReference>
<protein>
    <recommendedName>
        <fullName evidence="4">DUF2929 family protein</fullName>
    </recommendedName>
</protein>
<dbReference type="Pfam" id="PF11151">
    <property type="entry name" value="DUF2929"/>
    <property type="match status" value="1"/>
</dbReference>
<dbReference type="STRING" id="1071400.LBUCD034_1162"/>
<dbReference type="HOGENOM" id="CLU_174715_1_1_9"/>
<evidence type="ECO:0000313" key="3">
    <source>
        <dbReference type="Proteomes" id="UP000007332"/>
    </source>
</evidence>